<evidence type="ECO:0000313" key="1">
    <source>
        <dbReference type="EMBL" id="KYC44848.1"/>
    </source>
</evidence>
<accession>A0A150IWK2</accession>
<sequence>MESNTKLEAHHAYGILSPLFLYVEEYGIQVSFSDNLKCKEVDSTGKYFTSRGIVHLGEGNFLGIKVESHEGTIETEIISDEEAIRLIN</sequence>
<evidence type="ECO:0000313" key="3">
    <source>
        <dbReference type="Proteomes" id="UP000092401"/>
    </source>
</evidence>
<gene>
    <name evidence="1" type="ORF">APG10_01388</name>
    <name evidence="2" type="ORF">APG12_01536</name>
</gene>
<dbReference type="Proteomes" id="UP000092403">
    <property type="component" value="Unassembled WGS sequence"/>
</dbReference>
<evidence type="ECO:0000313" key="2">
    <source>
        <dbReference type="EMBL" id="KYC49340.1"/>
    </source>
</evidence>
<reference evidence="3 4" key="1">
    <citation type="journal article" date="2016" name="ISME J.">
        <title>Chasing the elusive Euryarchaeota class WSA2: genomes reveal a uniquely fastidious methyl-reducing methanogen.</title>
        <authorList>
            <person name="Nobu M.K."/>
            <person name="Narihiro T."/>
            <person name="Kuroda K."/>
            <person name="Mei R."/>
            <person name="Liu W.T."/>
        </authorList>
    </citation>
    <scope>NUCLEOTIDE SEQUENCE [LARGE SCALE GENOMIC DNA]</scope>
    <source>
        <strain evidence="1">B03fssc0709_Meth_Bin005</strain>
        <strain evidence="2">BMIXfssc0709_Meth_Bin006</strain>
    </source>
</reference>
<dbReference type="EMBL" id="LNGE01000040">
    <property type="protein sequence ID" value="KYC44848.1"/>
    <property type="molecule type" value="Genomic_DNA"/>
</dbReference>
<evidence type="ECO:0000313" key="4">
    <source>
        <dbReference type="Proteomes" id="UP000092403"/>
    </source>
</evidence>
<organism evidence="1 3">
    <name type="scientific">Candidatus Methanofastidiosum methylothiophilum</name>
    <dbReference type="NCBI Taxonomy" id="1705564"/>
    <lineage>
        <taxon>Archaea</taxon>
        <taxon>Methanobacteriati</taxon>
        <taxon>Methanobacteriota</taxon>
        <taxon>Stenosarchaea group</taxon>
        <taxon>Candidatus Methanofastidiosia</taxon>
        <taxon>Candidatus Methanofastidiosales</taxon>
        <taxon>Candidatus Methanofastidiosaceae</taxon>
        <taxon>Candidatus Methanofastidiosum</taxon>
    </lineage>
</organism>
<proteinExistence type="predicted"/>
<dbReference type="AlphaFoldDB" id="A0A150IJ01"/>
<name>A0A150IJ01_9EURY</name>
<dbReference type="Proteomes" id="UP000092401">
    <property type="component" value="Unassembled WGS sequence"/>
</dbReference>
<comment type="caution">
    <text evidence="1">The sequence shown here is derived from an EMBL/GenBank/DDBJ whole genome shotgun (WGS) entry which is preliminary data.</text>
</comment>
<protein>
    <submittedName>
        <fullName evidence="1">Uncharacterized protein</fullName>
    </submittedName>
</protein>
<accession>A0A150IJ01</accession>
<dbReference type="EMBL" id="LNJC01000038">
    <property type="protein sequence ID" value="KYC49340.1"/>
    <property type="molecule type" value="Genomic_DNA"/>
</dbReference>